<evidence type="ECO:0008006" key="6">
    <source>
        <dbReference type="Google" id="ProtNLM"/>
    </source>
</evidence>
<feature type="compositionally biased region" description="Basic residues" evidence="1">
    <location>
        <begin position="1071"/>
        <end position="1081"/>
    </location>
</feature>
<dbReference type="InterPro" id="IPR052389">
    <property type="entry name" value="Sec_Metab_Biosynth-Assoc"/>
</dbReference>
<evidence type="ECO:0000259" key="2">
    <source>
        <dbReference type="Pfam" id="PF13622"/>
    </source>
</evidence>
<name>A0A2U3DZW2_PURLI</name>
<feature type="region of interest" description="Disordered" evidence="1">
    <location>
        <begin position="577"/>
        <end position="597"/>
    </location>
</feature>
<dbReference type="InterPro" id="IPR049450">
    <property type="entry name" value="ACOT8-like_C"/>
</dbReference>
<evidence type="ECO:0000259" key="3">
    <source>
        <dbReference type="Pfam" id="PF20789"/>
    </source>
</evidence>
<feature type="region of interest" description="Disordered" evidence="1">
    <location>
        <begin position="1119"/>
        <end position="1140"/>
    </location>
</feature>
<feature type="region of interest" description="Disordered" evidence="1">
    <location>
        <begin position="409"/>
        <end position="434"/>
    </location>
</feature>
<reference evidence="4 5" key="1">
    <citation type="journal article" date="2016" name="Front. Microbiol.">
        <title>Genome and transcriptome sequences reveal the specific parasitism of the nematophagous Purpureocillium lilacinum 36-1.</title>
        <authorList>
            <person name="Xie J."/>
            <person name="Li S."/>
            <person name="Mo C."/>
            <person name="Xiao X."/>
            <person name="Peng D."/>
            <person name="Wang G."/>
            <person name="Xiao Y."/>
        </authorList>
    </citation>
    <scope>NUCLEOTIDE SEQUENCE [LARGE SCALE GENOMIC DNA]</scope>
    <source>
        <strain evidence="4 5">36-1</strain>
    </source>
</reference>
<evidence type="ECO:0000256" key="1">
    <source>
        <dbReference type="SAM" id="MobiDB-lite"/>
    </source>
</evidence>
<proteinExistence type="predicted"/>
<evidence type="ECO:0000313" key="5">
    <source>
        <dbReference type="Proteomes" id="UP000245956"/>
    </source>
</evidence>
<dbReference type="Gene3D" id="2.40.160.210">
    <property type="entry name" value="Acyl-CoA thioesterase, double hotdog domain"/>
    <property type="match status" value="1"/>
</dbReference>
<protein>
    <recommendedName>
        <fullName evidence="6">Modin</fullName>
    </recommendedName>
</protein>
<feature type="compositionally biased region" description="Polar residues" evidence="1">
    <location>
        <begin position="1232"/>
        <end position="1241"/>
    </location>
</feature>
<accession>A0A2U3DZW2</accession>
<comment type="caution">
    <text evidence="4">The sequence shown here is derived from an EMBL/GenBank/DDBJ whole genome shotgun (WGS) entry which is preliminary data.</text>
</comment>
<gene>
    <name evidence="4" type="ORF">PCL_02720</name>
</gene>
<feature type="region of interest" description="Disordered" evidence="1">
    <location>
        <begin position="1059"/>
        <end position="1099"/>
    </location>
</feature>
<evidence type="ECO:0000313" key="4">
    <source>
        <dbReference type="EMBL" id="PWI67799.1"/>
    </source>
</evidence>
<dbReference type="Proteomes" id="UP000245956">
    <property type="component" value="Unassembled WGS sequence"/>
</dbReference>
<feature type="domain" description="Acyl-CoA thioesterase-like N-terminal HotDog" evidence="2">
    <location>
        <begin position="35"/>
        <end position="107"/>
    </location>
</feature>
<organism evidence="4 5">
    <name type="scientific">Purpureocillium lilacinum</name>
    <name type="common">Paecilomyces lilacinus</name>
    <dbReference type="NCBI Taxonomy" id="33203"/>
    <lineage>
        <taxon>Eukaryota</taxon>
        <taxon>Fungi</taxon>
        <taxon>Dikarya</taxon>
        <taxon>Ascomycota</taxon>
        <taxon>Pezizomycotina</taxon>
        <taxon>Sordariomycetes</taxon>
        <taxon>Hypocreomycetidae</taxon>
        <taxon>Hypocreales</taxon>
        <taxon>Ophiocordycipitaceae</taxon>
        <taxon>Purpureocillium</taxon>
    </lineage>
</organism>
<dbReference type="InterPro" id="IPR042171">
    <property type="entry name" value="Acyl-CoA_hotdog"/>
</dbReference>
<dbReference type="InterPro" id="IPR029069">
    <property type="entry name" value="HotDog_dom_sf"/>
</dbReference>
<dbReference type="EMBL" id="LCWV01000017">
    <property type="protein sequence ID" value="PWI67799.1"/>
    <property type="molecule type" value="Genomic_DNA"/>
</dbReference>
<sequence length="1356" mass="150222">MGPTLAELGIPASLQGASTVRRLDDTTYEANLDPAFCVRAVPNGGYVASIFLQVAKAHMTPRGQPDTIAVHWQFLSRTSNGRAVLKVDEVKTGRAMSVLHITLHQADLLPSQPWVAPNSRNRGQVVAYVTNRNMDDEAGVSFQTGWAVQPAPPPPIDFSKVRLGQDPHWARMEMFLMRQLPMLHNLEYYVPRVGQPLPATMDLWIRLANEADSRFVATSLGYVADAAAPLIVENYRQPRGDGPFPADSFPRNKGFWFPTVSMGLDVRKRLPPEGVEWLRLRIATKAIINGRYDAEQVVFDDKGDLIATCHHVAMVVDVARNTAGRGQAVKASPKGKIEHHLHVDNTPTAAVAVFAKERHISERVIERGRIVKLAHFQVLPLQGRHEAWAAPADTRKPSAQLGIRRRASNLETSSHTPSYLHPVATQRQTPRQARHDADADADARLFPTHCAPPCTATAHGAARAWRRSSKHRHPCPSACSPVQFAGDGSLSAVANSGASKLDHAIEILDPARSTACDALHRAVREPPSASSATTAAAWAAIAQGLTKSRATANGERERARLANHRLCDAGADDARACGAARPRRQTTPQDEERTASTSISTIAEASNDEVIVAVVALIVSVVALSATFMQVLQQYYASASGYSQCNDKVMGAWARTKSRRFSWEELRFEVQFDAPVIFVSPPDNKNGPILGAPIYFLDGTQRSMEETHTADEMDLRKEYHSRSVKERIHTADNERASWLSLLYAVQRMEAKSLEWQQKRYEQLGPPGNLCEKHGLPQKPPSLQESHTLTVALQRKRRSWDTMPSSVSKPYATTTMCHLIEMMAALGVYWKEFDRRRDRYRGEGNGFMVLGERISDLGLMFAFQVYGECRFEYNRVIPVDYIKELCFGYVPTIYRETFDQRRLGAPSDEVENLGSLQMASRREVAETLVVIGCNKNTVQYYLEEDSTTTHLFPFSFEILGMLSQTFHIKNSYFTYIPNPTSDCWDERSLSLVGVLEAYKDFSAVRLPGATRNESIYGRIVAHIETILSHQNNGDAASQLLLLAALHNALDDADEVLTAKAKGCCPPTDPPRSHKSSLSRGNKRPTPAQLDGAETQKQRRRREIVQDVLRSHIQEVLKLLNDPNDKGSDTQSLLVPDMAPPSPGNSRYLSMVGPSQARFEDINEEAPEFRQHKFMEVYFQVIRGKVIPRAWDSANRRASFTGQDGVRRRASVAGAPPGFGLRKRGTGGTHASVAVQTDPGTVTPSILPPAMAGADINKPRPSPLENEILPDEEAGVESDDHNMNLAVGIDDDTDGEEGDGVPLRKPESLANQPVSHDDVWCTLVFRMICWLMLHDFNKQDVQVSKSELLGSRMPVYIA</sequence>
<dbReference type="Pfam" id="PF13622">
    <property type="entry name" value="4HBT_3"/>
    <property type="match status" value="1"/>
</dbReference>
<dbReference type="SUPFAM" id="SSF54637">
    <property type="entry name" value="Thioesterase/thiol ester dehydrase-isomerase"/>
    <property type="match status" value="1"/>
</dbReference>
<dbReference type="PANTHER" id="PTHR38110:SF1">
    <property type="entry name" value="THIOESTERASE DOMAIN-CONTAINING PROTEIN"/>
    <property type="match status" value="1"/>
</dbReference>
<dbReference type="Pfam" id="PF20789">
    <property type="entry name" value="4HBT_3C"/>
    <property type="match status" value="1"/>
</dbReference>
<feature type="region of interest" description="Disordered" evidence="1">
    <location>
        <begin position="1200"/>
        <end position="1241"/>
    </location>
</feature>
<feature type="domain" description="Acyl-CoA thioesterase-like C-terminal" evidence="3">
    <location>
        <begin position="180"/>
        <end position="315"/>
    </location>
</feature>
<dbReference type="PANTHER" id="PTHR38110">
    <property type="entry name" value="CHROMOSOME 23, WHOLE GENOME SHOTGUN SEQUENCE"/>
    <property type="match status" value="1"/>
</dbReference>
<dbReference type="InterPro" id="IPR049449">
    <property type="entry name" value="TesB_ACOT8-like_N"/>
</dbReference>